<evidence type="ECO:0000256" key="1">
    <source>
        <dbReference type="SAM" id="Phobius"/>
    </source>
</evidence>
<dbReference type="AlphaFoldDB" id="A0AAW1FH04"/>
<feature type="transmembrane region" description="Helical" evidence="1">
    <location>
        <begin position="61"/>
        <end position="85"/>
    </location>
</feature>
<dbReference type="Proteomes" id="UP001488805">
    <property type="component" value="Unassembled WGS sequence"/>
</dbReference>
<organism evidence="2 3">
    <name type="scientific">Zoarces viviparus</name>
    <name type="common">Viviparous eelpout</name>
    <name type="synonym">Blennius viviparus</name>
    <dbReference type="NCBI Taxonomy" id="48416"/>
    <lineage>
        <taxon>Eukaryota</taxon>
        <taxon>Metazoa</taxon>
        <taxon>Chordata</taxon>
        <taxon>Craniata</taxon>
        <taxon>Vertebrata</taxon>
        <taxon>Euteleostomi</taxon>
        <taxon>Actinopterygii</taxon>
        <taxon>Neopterygii</taxon>
        <taxon>Teleostei</taxon>
        <taxon>Neoteleostei</taxon>
        <taxon>Acanthomorphata</taxon>
        <taxon>Eupercaria</taxon>
        <taxon>Perciformes</taxon>
        <taxon>Cottioidei</taxon>
        <taxon>Zoarcales</taxon>
        <taxon>Zoarcidae</taxon>
        <taxon>Zoarcinae</taxon>
        <taxon>Zoarces</taxon>
    </lineage>
</organism>
<name>A0AAW1FH04_ZOAVI</name>
<evidence type="ECO:0000313" key="3">
    <source>
        <dbReference type="Proteomes" id="UP001488805"/>
    </source>
</evidence>
<comment type="caution">
    <text evidence="2">The sequence shown here is derived from an EMBL/GenBank/DDBJ whole genome shotgun (WGS) entry which is preliminary data.</text>
</comment>
<accession>A0AAW1FH04</accession>
<dbReference type="EMBL" id="JBCEZU010000067">
    <property type="protein sequence ID" value="KAK9534104.1"/>
    <property type="molecule type" value="Genomic_DNA"/>
</dbReference>
<keyword evidence="1" id="KW-1133">Transmembrane helix</keyword>
<keyword evidence="1" id="KW-0812">Transmembrane</keyword>
<keyword evidence="1" id="KW-0472">Membrane</keyword>
<proteinExistence type="predicted"/>
<evidence type="ECO:0000313" key="2">
    <source>
        <dbReference type="EMBL" id="KAK9534104.1"/>
    </source>
</evidence>
<reference evidence="2 3" key="1">
    <citation type="journal article" date="2024" name="Genome Biol. Evol.">
        <title>Chromosome-level genome assembly of the viviparous eelpout Zoarces viviparus.</title>
        <authorList>
            <person name="Fuhrmann N."/>
            <person name="Brasseur M.V."/>
            <person name="Bakowski C.E."/>
            <person name="Podsiadlowski L."/>
            <person name="Prost S."/>
            <person name="Krehenwinkel H."/>
            <person name="Mayer C."/>
        </authorList>
    </citation>
    <scope>NUCLEOTIDE SEQUENCE [LARGE SCALE GENOMIC DNA]</scope>
    <source>
        <strain evidence="2">NO-MEL_2022_Ind0_liver</strain>
    </source>
</reference>
<keyword evidence="3" id="KW-1185">Reference proteome</keyword>
<gene>
    <name evidence="2" type="ORF">VZT92_009174</name>
</gene>
<sequence length="95" mass="10300">MWKLSEIVTTLSGRGQCAVFLSGCCNSLTAPLLRGCKQQHKNRSQSAVSAHGHLPRAEPRFLVPLLVLVLVLVPLLLSWLSVAFLRSADFSGTSL</sequence>
<protein>
    <submittedName>
        <fullName evidence="2">Uncharacterized protein</fullName>
    </submittedName>
</protein>